<protein>
    <recommendedName>
        <fullName evidence="3">RNase H type-1 domain-containing protein</fullName>
    </recommendedName>
</protein>
<dbReference type="SUPFAM" id="SSF53098">
    <property type="entry name" value="Ribonuclease H-like"/>
    <property type="match status" value="1"/>
</dbReference>
<dbReference type="Gene3D" id="3.30.420.10">
    <property type="entry name" value="Ribonuclease H-like superfamily/Ribonuclease H"/>
    <property type="match status" value="1"/>
</dbReference>
<evidence type="ECO:0000313" key="2">
    <source>
        <dbReference type="Proteomes" id="UP001523262"/>
    </source>
</evidence>
<accession>A0ABT0WGJ5</accession>
<dbReference type="EMBL" id="JAMQCR010000003">
    <property type="protein sequence ID" value="MCM2535443.1"/>
    <property type="molecule type" value="Genomic_DNA"/>
</dbReference>
<dbReference type="InterPro" id="IPR012337">
    <property type="entry name" value="RNaseH-like_sf"/>
</dbReference>
<comment type="caution">
    <text evidence="1">The sequence shown here is derived from an EMBL/GenBank/DDBJ whole genome shotgun (WGS) entry which is preliminary data.</text>
</comment>
<proteinExistence type="predicted"/>
<keyword evidence="2" id="KW-1185">Reference proteome</keyword>
<dbReference type="InterPro" id="IPR036397">
    <property type="entry name" value="RNaseH_sf"/>
</dbReference>
<name>A0ABT0WGJ5_9BACI</name>
<reference evidence="1 2" key="1">
    <citation type="submission" date="2022-06" db="EMBL/GenBank/DDBJ databases">
        <authorList>
            <person name="Jeon C.O."/>
        </authorList>
    </citation>
    <scope>NUCLEOTIDE SEQUENCE [LARGE SCALE GENOMIC DNA]</scope>
    <source>
        <strain evidence="1 2">KCTC 13943</strain>
    </source>
</reference>
<evidence type="ECO:0008006" key="3">
    <source>
        <dbReference type="Google" id="ProtNLM"/>
    </source>
</evidence>
<organism evidence="1 2">
    <name type="scientific">Neobacillus pocheonensis</name>
    <dbReference type="NCBI Taxonomy" id="363869"/>
    <lineage>
        <taxon>Bacteria</taxon>
        <taxon>Bacillati</taxon>
        <taxon>Bacillota</taxon>
        <taxon>Bacilli</taxon>
        <taxon>Bacillales</taxon>
        <taxon>Bacillaceae</taxon>
        <taxon>Neobacillus</taxon>
    </lineage>
</organism>
<dbReference type="Proteomes" id="UP001523262">
    <property type="component" value="Unassembled WGS sequence"/>
</dbReference>
<gene>
    <name evidence="1" type="ORF">NDK43_27780</name>
</gene>
<evidence type="ECO:0000313" key="1">
    <source>
        <dbReference type="EMBL" id="MCM2535443.1"/>
    </source>
</evidence>
<sequence>MFVAYTDASIRNQKAFLAFVIVFKDKSKISKRIIVNQTNSNIAEALAFKELISFLDYYNFEEGVILFDSNCLKCHLKKTGWKTKKYISKDTKEILRRLNIRTQVIPRKYNVAHRVCSENKSYKSTPISTINRNYFLVGGLVYLGNP</sequence>